<reference evidence="2" key="1">
    <citation type="submission" date="2020-02" db="EMBL/GenBank/DDBJ databases">
        <authorList>
            <person name="Meier V. D."/>
        </authorList>
    </citation>
    <scope>NUCLEOTIDE SEQUENCE</scope>
    <source>
        <strain evidence="2">AVDCRST_MAG86</strain>
    </source>
</reference>
<proteinExistence type="predicted"/>
<feature type="region of interest" description="Disordered" evidence="1">
    <location>
        <begin position="33"/>
        <end position="60"/>
    </location>
</feature>
<feature type="non-terminal residue" evidence="2">
    <location>
        <position position="1"/>
    </location>
</feature>
<organism evidence="2">
    <name type="scientific">uncultured Truepera sp</name>
    <dbReference type="NCBI Taxonomy" id="543023"/>
    <lineage>
        <taxon>Bacteria</taxon>
        <taxon>Thermotogati</taxon>
        <taxon>Deinococcota</taxon>
        <taxon>Deinococci</taxon>
        <taxon>Trueperales</taxon>
        <taxon>Trueperaceae</taxon>
        <taxon>Truepera</taxon>
        <taxon>environmental samples</taxon>
    </lineage>
</organism>
<name>A0A6J4UKC0_9DEIN</name>
<dbReference type="EMBL" id="CADCWP010000003">
    <property type="protein sequence ID" value="CAA9553274.1"/>
    <property type="molecule type" value="Genomic_DNA"/>
</dbReference>
<sequence length="74" mass="8773">FFGERVGEFAYRSRADRDHLLVAGHRLLRDLERHRPGLPRRHGRDARRGPYLRAHQPPRRPAVRLLRPPHLVCL</sequence>
<gene>
    <name evidence="2" type="ORF">AVDCRST_MAG86-1</name>
</gene>
<accession>A0A6J4UKC0</accession>
<evidence type="ECO:0000256" key="1">
    <source>
        <dbReference type="SAM" id="MobiDB-lite"/>
    </source>
</evidence>
<evidence type="ECO:0000313" key="2">
    <source>
        <dbReference type="EMBL" id="CAA9553274.1"/>
    </source>
</evidence>
<feature type="compositionally biased region" description="Basic residues" evidence="1">
    <location>
        <begin position="36"/>
        <end position="45"/>
    </location>
</feature>
<protein>
    <submittedName>
        <fullName evidence="2">Dipeptide transport system permease protein DppB</fullName>
    </submittedName>
</protein>
<dbReference type="AlphaFoldDB" id="A0A6J4UKC0"/>
<feature type="non-terminal residue" evidence="2">
    <location>
        <position position="74"/>
    </location>
</feature>